<name>A0ABR3L3Q8_9TELE</name>
<protein>
    <submittedName>
        <fullName evidence="2">Uncharacterized protein</fullName>
    </submittedName>
</protein>
<accession>A0ABR3L3Q8</accession>
<evidence type="ECO:0000313" key="2">
    <source>
        <dbReference type="EMBL" id="KAL1246960.1"/>
    </source>
</evidence>
<comment type="caution">
    <text evidence="2">The sequence shown here is derived from an EMBL/GenBank/DDBJ whole genome shotgun (WGS) entry which is preliminary data.</text>
</comment>
<feature type="region of interest" description="Disordered" evidence="1">
    <location>
        <begin position="121"/>
        <end position="142"/>
    </location>
</feature>
<gene>
    <name evidence="2" type="ORF">QQF64_034304</name>
</gene>
<sequence length="142" mass="15785">MADGTIHQSRDLQRIRFQWHDQDCMLDTYILKNTHLAFPIIAGLDFLSATGAVLEVGQGRYGLGSKKGYTYYPFLPSQGPTDQVTPSTQAHALTAAGVHLYYTLPPTGSLPELISFTPENAEWDSDKPEKLQKVTSSWPRTT</sequence>
<organism evidence="2 3">
    <name type="scientific">Cirrhinus molitorella</name>
    <name type="common">mud carp</name>
    <dbReference type="NCBI Taxonomy" id="172907"/>
    <lineage>
        <taxon>Eukaryota</taxon>
        <taxon>Metazoa</taxon>
        <taxon>Chordata</taxon>
        <taxon>Craniata</taxon>
        <taxon>Vertebrata</taxon>
        <taxon>Euteleostomi</taxon>
        <taxon>Actinopterygii</taxon>
        <taxon>Neopterygii</taxon>
        <taxon>Teleostei</taxon>
        <taxon>Ostariophysi</taxon>
        <taxon>Cypriniformes</taxon>
        <taxon>Cyprinidae</taxon>
        <taxon>Labeoninae</taxon>
        <taxon>Labeonini</taxon>
        <taxon>Cirrhinus</taxon>
    </lineage>
</organism>
<keyword evidence="3" id="KW-1185">Reference proteome</keyword>
<evidence type="ECO:0000256" key="1">
    <source>
        <dbReference type="SAM" id="MobiDB-lite"/>
    </source>
</evidence>
<proteinExistence type="predicted"/>
<dbReference type="Proteomes" id="UP001558613">
    <property type="component" value="Unassembled WGS sequence"/>
</dbReference>
<dbReference type="EMBL" id="JAYMGO010000040">
    <property type="protein sequence ID" value="KAL1246960.1"/>
    <property type="molecule type" value="Genomic_DNA"/>
</dbReference>
<evidence type="ECO:0000313" key="3">
    <source>
        <dbReference type="Proteomes" id="UP001558613"/>
    </source>
</evidence>
<reference evidence="2 3" key="1">
    <citation type="submission" date="2023-09" db="EMBL/GenBank/DDBJ databases">
        <authorList>
            <person name="Wang M."/>
        </authorList>
    </citation>
    <scope>NUCLEOTIDE SEQUENCE [LARGE SCALE GENOMIC DNA]</scope>
    <source>
        <strain evidence="2">GT-2023</strain>
        <tissue evidence="2">Liver</tissue>
    </source>
</reference>
<feature type="compositionally biased region" description="Polar residues" evidence="1">
    <location>
        <begin position="133"/>
        <end position="142"/>
    </location>
</feature>